<comment type="similarity">
    <text evidence="1">Belongs to the leucine-binding protein family.</text>
</comment>
<dbReference type="RefSeq" id="WP_163067655.1">
    <property type="nucleotide sequence ID" value="NZ_CP048649.1"/>
</dbReference>
<dbReference type="Pfam" id="PF13458">
    <property type="entry name" value="Peripla_BP_6"/>
    <property type="match status" value="1"/>
</dbReference>
<evidence type="ECO:0000259" key="3">
    <source>
        <dbReference type="Pfam" id="PF13458"/>
    </source>
</evidence>
<dbReference type="EMBL" id="CP048649">
    <property type="protein sequence ID" value="QIB70417.1"/>
    <property type="molecule type" value="Genomic_DNA"/>
</dbReference>
<dbReference type="InterPro" id="IPR028082">
    <property type="entry name" value="Peripla_BP_I"/>
</dbReference>
<evidence type="ECO:0000313" key="4">
    <source>
        <dbReference type="EMBL" id="QIB70417.1"/>
    </source>
</evidence>
<dbReference type="InterPro" id="IPR028081">
    <property type="entry name" value="Leu-bd"/>
</dbReference>
<evidence type="ECO:0000256" key="1">
    <source>
        <dbReference type="ARBA" id="ARBA00010062"/>
    </source>
</evidence>
<evidence type="ECO:0000256" key="2">
    <source>
        <dbReference type="ARBA" id="ARBA00022729"/>
    </source>
</evidence>
<name>A0A858BXV6_9FIRM</name>
<dbReference type="CDD" id="cd06347">
    <property type="entry name" value="PBP1_ABC_LivK_ligand_binding-like"/>
    <property type="match status" value="1"/>
</dbReference>
<dbReference type="InterPro" id="IPR051010">
    <property type="entry name" value="BCAA_transport"/>
</dbReference>
<keyword evidence="2" id="KW-0732">Signal</keyword>
<reference evidence="4 5" key="1">
    <citation type="submission" date="2020-02" db="EMBL/GenBank/DDBJ databases">
        <authorList>
            <person name="Kim Y.B."/>
            <person name="Roh S.W."/>
        </authorList>
    </citation>
    <scope>NUCLEOTIDE SEQUENCE [LARGE SCALE GENOMIC DNA]</scope>
    <source>
        <strain evidence="4 5">DSM 103574</strain>
    </source>
</reference>
<dbReference type="PANTHER" id="PTHR30483">
    <property type="entry name" value="LEUCINE-SPECIFIC-BINDING PROTEIN"/>
    <property type="match status" value="1"/>
</dbReference>
<dbReference type="Proteomes" id="UP000466848">
    <property type="component" value="Chromosome"/>
</dbReference>
<keyword evidence="5" id="KW-1185">Reference proteome</keyword>
<gene>
    <name evidence="4" type="ORF">Ami103574_14440</name>
</gene>
<evidence type="ECO:0000313" key="5">
    <source>
        <dbReference type="Proteomes" id="UP000466848"/>
    </source>
</evidence>
<accession>A0A858BXV6</accession>
<protein>
    <submittedName>
        <fullName evidence="4">ABC transporter substrate-binding protein</fullName>
    </submittedName>
</protein>
<feature type="domain" description="Leucine-binding protein" evidence="3">
    <location>
        <begin position="59"/>
        <end position="390"/>
    </location>
</feature>
<dbReference type="AlphaFoldDB" id="A0A858BXV6"/>
<proteinExistence type="inferred from homology"/>
<dbReference type="Gene3D" id="3.40.50.2300">
    <property type="match status" value="2"/>
</dbReference>
<dbReference type="KEGG" id="abut:Ami103574_14440"/>
<organism evidence="4 5">
    <name type="scientific">Aminipila butyrica</name>
    <dbReference type="NCBI Taxonomy" id="433296"/>
    <lineage>
        <taxon>Bacteria</taxon>
        <taxon>Bacillati</taxon>
        <taxon>Bacillota</taxon>
        <taxon>Clostridia</taxon>
        <taxon>Peptostreptococcales</taxon>
        <taxon>Anaerovoracaceae</taxon>
        <taxon>Aminipila</taxon>
    </lineage>
</organism>
<sequence length="419" mass="45113">MTKKSDEAKIYNKARRPGKVKQTVLAAAALVLALNLAGCATFDNFKGTFIDKEKEPESTVRIGIFEPLSGKDKEMGEMETRGIELAHAMFPKALGKEVELVYGDNKSDINVAESVAREMVDKRVSIVLGSYGSANSLAAVKIFEAAQLPAIAITNTNPLVTSYNPFYFRVCLLDSFQGVVLAKYAVESLGVSTAAIMRPENDDYAIAVSQTFSDKFIQMTGNANAVVVSSDYDMDQQDKLEANLRKIKESGAQVVFLPVKLEAAAEILKEAKKVGVTALFLGTDQWDSQKLIELAGKEAAEGVSFSTIFDPNTSTTIMSDNFKKAYKAKYGQDAVPDSSAALGFDAYMIAVDSLNKAGTALDGEALRKTIASTREFPGASGTITFDMNGDPIKSVVVKKIVNGQAISAYTMEPAIVSLY</sequence>
<dbReference type="SUPFAM" id="SSF53822">
    <property type="entry name" value="Periplasmic binding protein-like I"/>
    <property type="match status" value="1"/>
</dbReference>
<dbReference type="PANTHER" id="PTHR30483:SF6">
    <property type="entry name" value="PERIPLASMIC BINDING PROTEIN OF ABC TRANSPORTER FOR NATURAL AMINO ACIDS"/>
    <property type="match status" value="1"/>
</dbReference>